<sequence length="222" mass="25776">MYKNLFNKIYGPYFLMLLLLIAVLYILRITTDYNIVSLSSTEWLAIQQLILQGFFFFYAIFFLSFLYTTYKDYYKMIAVYNKGWILFVNFVFFNGFLFILVGILPSYFFYNSAQLFSNIFLLNYSEFSQVPLAFDDFFQLLMEKKGENDLSTLPKSVGDHTLVIGTTLDGKGYLCINIKKAFNQCIDSQTSTGKMAEKGFNSVQRFFSLKDVVCKVSTPVEK</sequence>
<keyword evidence="1" id="KW-1133">Transmembrane helix</keyword>
<gene>
    <name evidence="2" type="primary">orf222</name>
</gene>
<geneLocation type="mitochondrion" evidence="2"/>
<accession>A0A140F2Q5</accession>
<feature type="transmembrane region" description="Helical" evidence="1">
    <location>
        <begin position="82"/>
        <end position="110"/>
    </location>
</feature>
<dbReference type="EMBL" id="KU501220">
    <property type="protein sequence ID" value="AML60689.1"/>
    <property type="molecule type" value="Genomic_DNA"/>
</dbReference>
<keyword evidence="2" id="KW-0496">Mitochondrion</keyword>
<feature type="transmembrane region" description="Helical" evidence="1">
    <location>
        <begin position="49"/>
        <end position="70"/>
    </location>
</feature>
<keyword evidence="1" id="KW-0812">Transmembrane</keyword>
<organism evidence="2">
    <name type="scientific">Trachydiscus minutus</name>
    <dbReference type="NCBI Taxonomy" id="1032745"/>
    <lineage>
        <taxon>Eukaryota</taxon>
        <taxon>Sar</taxon>
        <taxon>Stramenopiles</taxon>
        <taxon>Ochrophyta</taxon>
        <taxon>Eustigmatophyceae</taxon>
        <taxon>Goniochloridales</taxon>
        <taxon>Goniochloridaceae</taxon>
        <taxon>Trachydiscus</taxon>
    </lineage>
</organism>
<name>A0A140F2Q5_9STRA</name>
<keyword evidence="1" id="KW-0472">Membrane</keyword>
<evidence type="ECO:0000256" key="1">
    <source>
        <dbReference type="SAM" id="Phobius"/>
    </source>
</evidence>
<reference evidence="2" key="1">
    <citation type="journal article" date="2016" name="Genome Biol. Evol.">
        <title>A Comparative Analysis of Mitochondrial Genomes in Eustigmatophyte Algae.</title>
        <authorList>
            <person name="Sevcikova T."/>
            <person name="Klimes V."/>
            <person name="Zbrankova V."/>
            <person name="Strnad H."/>
            <person name="Hroudova M."/>
            <person name="Vlcek C."/>
            <person name="Elias M."/>
        </authorList>
    </citation>
    <scope>NUCLEOTIDE SEQUENCE</scope>
    <source>
        <strain evidence="2">CCALA 838</strain>
    </source>
</reference>
<feature type="transmembrane region" description="Helical" evidence="1">
    <location>
        <begin position="12"/>
        <end position="29"/>
    </location>
</feature>
<evidence type="ECO:0000313" key="2">
    <source>
        <dbReference type="EMBL" id="AML60689.1"/>
    </source>
</evidence>
<dbReference type="RefSeq" id="YP_009237680.1">
    <property type="nucleotide sequence ID" value="NC_029643.1"/>
</dbReference>
<dbReference type="GeneID" id="26994754"/>
<proteinExistence type="predicted"/>
<protein>
    <submittedName>
        <fullName evidence="2">Uncharacterized protein</fullName>
    </submittedName>
</protein>
<dbReference type="AlphaFoldDB" id="A0A140F2Q5"/>